<evidence type="ECO:0000256" key="1">
    <source>
        <dbReference type="ARBA" id="ARBA00006328"/>
    </source>
</evidence>
<dbReference type="RefSeq" id="WP_076377715.1">
    <property type="nucleotide sequence ID" value="NZ_FTMG01000018.1"/>
</dbReference>
<dbReference type="PANTHER" id="PTHR42748:SF3">
    <property type="entry name" value="BLL4366 PROTEIN"/>
    <property type="match status" value="1"/>
</dbReference>
<accession>A0A1N7FKS9</accession>
<comment type="caution">
    <text evidence="5">The sequence shown here is derived from an EMBL/GenBank/DDBJ whole genome shotgun (WGS) entry which is preliminary data.</text>
</comment>
<sequence>MKNVLVTGGTGLLGKEVVDQLLSIKYGVTVLSSKKNATVPAGVQLIKGDLASNRGLEEATRDADIIVHCASNPKDTQSVDIKGTQNLLNAIDRDKTLHFVYISIINVDKSNYAYYQTKIRVEQMIAASGIPFSVLRTTQFHNYVLSILKTFDKKNGTLAIPDGMHFQSIEVKEAATLLVDLAQREPVGLVRGVGGPELLKFEEMAKTYLHVLSRKDELKVRPLQSEEYDRYRSENNIWPTNSYGRVTWEAFLRHDLAS</sequence>
<dbReference type="Gene3D" id="3.40.50.720">
    <property type="entry name" value="NAD(P)-binding Rossmann-like Domain"/>
    <property type="match status" value="1"/>
</dbReference>
<dbReference type="Pfam" id="PF05368">
    <property type="entry name" value="NmrA"/>
    <property type="match status" value="1"/>
</dbReference>
<dbReference type="AlphaFoldDB" id="A0A1N7FKS9"/>
<gene>
    <name evidence="5" type="ORF">HDF22_001185</name>
    <name evidence="4" type="ORF">HDF23_005177</name>
</gene>
<dbReference type="InterPro" id="IPR051164">
    <property type="entry name" value="NmrA-like_oxidored"/>
</dbReference>
<evidence type="ECO:0000259" key="3">
    <source>
        <dbReference type="Pfam" id="PF05368"/>
    </source>
</evidence>
<dbReference type="Proteomes" id="UP000548326">
    <property type="component" value="Unassembled WGS sequence"/>
</dbReference>
<evidence type="ECO:0000256" key="2">
    <source>
        <dbReference type="ARBA" id="ARBA00022857"/>
    </source>
</evidence>
<evidence type="ECO:0000313" key="6">
    <source>
        <dbReference type="Proteomes" id="UP000541583"/>
    </source>
</evidence>
<dbReference type="STRING" id="354630.SAMN05421821_11867"/>
<dbReference type="EMBL" id="JACHCA010000003">
    <property type="protein sequence ID" value="MBB6127079.1"/>
    <property type="molecule type" value="Genomic_DNA"/>
</dbReference>
<reference evidence="6 7" key="1">
    <citation type="submission" date="2020-08" db="EMBL/GenBank/DDBJ databases">
        <title>Genomic Encyclopedia of Type Strains, Phase IV (KMG-V): Genome sequencing to study the core and pangenomes of soil and plant-associated prokaryotes.</title>
        <authorList>
            <person name="Whitman W."/>
        </authorList>
    </citation>
    <scope>NUCLEOTIDE SEQUENCE [LARGE SCALE GENOMIC DNA]</scope>
    <source>
        <strain evidence="4 6">ANJLi2</strain>
        <strain evidence="5 7">MP601</strain>
    </source>
</reference>
<organism evidence="5 7">
    <name type="scientific">Mucilaginibacter lappiensis</name>
    <dbReference type="NCBI Taxonomy" id="354630"/>
    <lineage>
        <taxon>Bacteria</taxon>
        <taxon>Pseudomonadati</taxon>
        <taxon>Bacteroidota</taxon>
        <taxon>Sphingobacteriia</taxon>
        <taxon>Sphingobacteriales</taxon>
        <taxon>Sphingobacteriaceae</taxon>
        <taxon>Mucilaginibacter</taxon>
    </lineage>
</organism>
<keyword evidence="6" id="KW-1185">Reference proteome</keyword>
<dbReference type="SUPFAM" id="SSF51735">
    <property type="entry name" value="NAD(P)-binding Rossmann-fold domains"/>
    <property type="match status" value="1"/>
</dbReference>
<dbReference type="InterPro" id="IPR036291">
    <property type="entry name" value="NAD(P)-bd_dom_sf"/>
</dbReference>
<dbReference type="Proteomes" id="UP000541583">
    <property type="component" value="Unassembled WGS sequence"/>
</dbReference>
<dbReference type="PANTHER" id="PTHR42748">
    <property type="entry name" value="NITROGEN METABOLITE REPRESSION PROTEIN NMRA FAMILY MEMBER"/>
    <property type="match status" value="1"/>
</dbReference>
<protein>
    <submittedName>
        <fullName evidence="5">Uncharacterized protein YbjT (DUF2867 family)</fullName>
    </submittedName>
</protein>
<dbReference type="OrthoDB" id="9771302at2"/>
<evidence type="ECO:0000313" key="7">
    <source>
        <dbReference type="Proteomes" id="UP000548326"/>
    </source>
</evidence>
<name>A0A1N7FKS9_9SPHI</name>
<feature type="domain" description="NmrA-like" evidence="3">
    <location>
        <begin position="2"/>
        <end position="153"/>
    </location>
</feature>
<evidence type="ECO:0000313" key="5">
    <source>
        <dbReference type="EMBL" id="MBB6127079.1"/>
    </source>
</evidence>
<keyword evidence="2" id="KW-0521">NADP</keyword>
<proteinExistence type="inferred from homology"/>
<dbReference type="EMBL" id="JACHCB010000018">
    <property type="protein sequence ID" value="MBB6112402.1"/>
    <property type="molecule type" value="Genomic_DNA"/>
</dbReference>
<evidence type="ECO:0000313" key="4">
    <source>
        <dbReference type="EMBL" id="MBB6112402.1"/>
    </source>
</evidence>
<dbReference type="InterPro" id="IPR008030">
    <property type="entry name" value="NmrA-like"/>
</dbReference>
<comment type="similarity">
    <text evidence="1">Belongs to the NmrA-type oxidoreductase family.</text>
</comment>